<sequence>MYSRKKQLEEIPEELTAIWLCTKDGCNGWMRDNFAFEAVPTCRQCNSEMQRGTKMLPLLVNTNSDQKSLKKGVQIGDQ</sequence>
<organism evidence="1 2">
    <name type="scientific">Paenibacillus hemerocallicola</name>
    <dbReference type="NCBI Taxonomy" id="1172614"/>
    <lineage>
        <taxon>Bacteria</taxon>
        <taxon>Bacillati</taxon>
        <taxon>Bacillota</taxon>
        <taxon>Bacilli</taxon>
        <taxon>Bacillales</taxon>
        <taxon>Paenibacillaceae</taxon>
        <taxon>Paenibacillus</taxon>
    </lineage>
</organism>
<dbReference type="RefSeq" id="WP_139601666.1">
    <property type="nucleotide sequence ID" value="NZ_VDCQ01000008.1"/>
</dbReference>
<accession>A0A5C4TCY9</accession>
<comment type="caution">
    <text evidence="1">The sequence shown here is derived from an EMBL/GenBank/DDBJ whole genome shotgun (WGS) entry which is preliminary data.</text>
</comment>
<dbReference type="InterPro" id="IPR025916">
    <property type="entry name" value="YdjO"/>
</dbReference>
<name>A0A5C4TCY9_9BACL</name>
<protein>
    <recommendedName>
        <fullName evidence="3">Cold-shock protein</fullName>
    </recommendedName>
</protein>
<evidence type="ECO:0000313" key="2">
    <source>
        <dbReference type="Proteomes" id="UP000307943"/>
    </source>
</evidence>
<reference evidence="1 2" key="1">
    <citation type="submission" date="2019-05" db="EMBL/GenBank/DDBJ databases">
        <title>We sequenced the genome of Paenibacillus hemerocallicola KCTC 33185 for further insight into its adaptation and study the phylogeny of Paenibacillus.</title>
        <authorList>
            <person name="Narsing Rao M.P."/>
        </authorList>
    </citation>
    <scope>NUCLEOTIDE SEQUENCE [LARGE SCALE GENOMIC DNA]</scope>
    <source>
        <strain evidence="1 2">KCTC 33185</strain>
    </source>
</reference>
<evidence type="ECO:0000313" key="1">
    <source>
        <dbReference type="EMBL" id="TNJ66861.1"/>
    </source>
</evidence>
<dbReference type="EMBL" id="VDCQ01000008">
    <property type="protein sequence ID" value="TNJ66861.1"/>
    <property type="molecule type" value="Genomic_DNA"/>
</dbReference>
<dbReference type="Pfam" id="PF14169">
    <property type="entry name" value="YdjO"/>
    <property type="match status" value="1"/>
</dbReference>
<gene>
    <name evidence="1" type="ORF">FE784_08300</name>
</gene>
<dbReference type="Proteomes" id="UP000307943">
    <property type="component" value="Unassembled WGS sequence"/>
</dbReference>
<keyword evidence="2" id="KW-1185">Reference proteome</keyword>
<dbReference type="OrthoDB" id="1955171at2"/>
<proteinExistence type="predicted"/>
<dbReference type="AlphaFoldDB" id="A0A5C4TCY9"/>
<evidence type="ECO:0008006" key="3">
    <source>
        <dbReference type="Google" id="ProtNLM"/>
    </source>
</evidence>